<dbReference type="EMBL" id="LR798392">
    <property type="protein sequence ID" value="CAB5228897.1"/>
    <property type="molecule type" value="Genomic_DNA"/>
</dbReference>
<organism evidence="2">
    <name type="scientific">uncultured Caudovirales phage</name>
    <dbReference type="NCBI Taxonomy" id="2100421"/>
    <lineage>
        <taxon>Viruses</taxon>
        <taxon>Duplodnaviria</taxon>
        <taxon>Heunggongvirae</taxon>
        <taxon>Uroviricota</taxon>
        <taxon>Caudoviricetes</taxon>
        <taxon>Peduoviridae</taxon>
        <taxon>Maltschvirus</taxon>
        <taxon>Maltschvirus maltsch</taxon>
    </lineage>
</organism>
<reference evidence="2" key="1">
    <citation type="submission" date="2020-05" db="EMBL/GenBank/DDBJ databases">
        <authorList>
            <person name="Chiriac C."/>
            <person name="Salcher M."/>
            <person name="Ghai R."/>
            <person name="Kavagutti S V."/>
        </authorList>
    </citation>
    <scope>NUCLEOTIDE SEQUENCE</scope>
</reference>
<evidence type="ECO:0000313" key="1">
    <source>
        <dbReference type="EMBL" id="CAB4178211.1"/>
    </source>
</evidence>
<protein>
    <submittedName>
        <fullName evidence="2">Uncharacterized protein</fullName>
    </submittedName>
</protein>
<dbReference type="EMBL" id="LR797410">
    <property type="protein sequence ID" value="CAB4214549.1"/>
    <property type="molecule type" value="Genomic_DNA"/>
</dbReference>
<accession>A0A6J5S3A5</accession>
<evidence type="ECO:0000313" key="3">
    <source>
        <dbReference type="EMBL" id="CAB4214549.1"/>
    </source>
</evidence>
<name>A0A6J5S3A5_9CAUD</name>
<evidence type="ECO:0000313" key="4">
    <source>
        <dbReference type="EMBL" id="CAB5228897.1"/>
    </source>
</evidence>
<dbReference type="EMBL" id="LR797313">
    <property type="protein sequence ID" value="CAB4202378.1"/>
    <property type="molecule type" value="Genomic_DNA"/>
</dbReference>
<dbReference type="EMBL" id="LR796960">
    <property type="protein sequence ID" value="CAB4178211.1"/>
    <property type="molecule type" value="Genomic_DNA"/>
</dbReference>
<gene>
    <name evidence="1" type="ORF">UFOVP1013_46</name>
    <name evidence="2" type="ORF">UFOVP1364_8</name>
    <name evidence="3" type="ORF">UFOVP1462_46</name>
    <name evidence="4" type="ORF">UFOVP1550_55</name>
</gene>
<sequence>MNLVQKAVGYGGKLAPLVIPEGLTSGTGLMNPSVFVDSDGDILVNLRHVNYTLYHAEGEQWFPSRWGPLGYLHPEKDQRLVTENYICRLDSGLVMTDHTRVAMLELHAPIWEFVGLEDARLVQWDGEYSIIGVRRDTTTNGVGRMEKSVIALDKANWSAKEVARTRIPAPGPDDSYCEKNWAPILDRPNQFIKWTSPVEVVQLNKDKCEQLALKQGIKPNKDQRGGSQLVRWGSVYISITHEVDLFKNYLEQKDALYRHRLCVWDDQLNLVGLGQPFSFLDGNVEFCVGAAVFEGDLLISFGFQDNAAFVLRTPRAVVEDMIIEALDAH</sequence>
<evidence type="ECO:0000313" key="2">
    <source>
        <dbReference type="EMBL" id="CAB4202378.1"/>
    </source>
</evidence>
<proteinExistence type="predicted"/>